<dbReference type="InterPro" id="IPR007484">
    <property type="entry name" value="Peptidase_M28"/>
</dbReference>
<evidence type="ECO:0000313" key="12">
    <source>
        <dbReference type="Proteomes" id="UP000240542"/>
    </source>
</evidence>
<dbReference type="CDD" id="cd03876">
    <property type="entry name" value="M28_SGAP_like"/>
    <property type="match status" value="1"/>
</dbReference>
<dbReference type="PANTHER" id="PTHR12147">
    <property type="entry name" value="METALLOPEPTIDASE M28 FAMILY MEMBER"/>
    <property type="match status" value="1"/>
</dbReference>
<proteinExistence type="inferred from homology"/>
<protein>
    <submittedName>
        <fullName evidence="11">Aminopeptidase Y</fullName>
    </submittedName>
</protein>
<keyword evidence="12" id="KW-1185">Reference proteome</keyword>
<keyword evidence="3" id="KW-0645">Protease</keyword>
<dbReference type="Gene3D" id="3.50.30.30">
    <property type="match status" value="1"/>
</dbReference>
<keyword evidence="6" id="KW-0378">Hydrolase</keyword>
<dbReference type="GO" id="GO:0006508">
    <property type="term" value="P:proteolysis"/>
    <property type="evidence" value="ECO:0007669"/>
    <property type="project" value="UniProtKB-KW"/>
</dbReference>
<dbReference type="AlphaFoldDB" id="A0A2P8CMS2"/>
<evidence type="ECO:0000256" key="4">
    <source>
        <dbReference type="ARBA" id="ARBA00022723"/>
    </source>
</evidence>
<evidence type="ECO:0000256" key="3">
    <source>
        <dbReference type="ARBA" id="ARBA00022670"/>
    </source>
</evidence>
<sequence>MRRTSSASVRRNGAAKRGVAGAAAIALALGLSASPANAAETELPGLVKIGKVRKHLENLNTIAEYNGGNRAHGTAGYDVAAKYVVDQLKRAGYKPERNEYEFESWVERTTPEFAQTKPEARDFANGEDFLTMRYSTSGDVTAPGVPVNADSNASGCAAADYAGFPKGAVAVVKRGTCLFAEKEKFAAEAGASALVVFNHGATSDPADTGPVNGDLSATSTIPVVGATPEVGKALVDAGEALELRVKVDSEVVSDTGYNIVAETSTGKKDNVVVVGAHLDSVEEGPGINDNGSGTAAVLETAKQLPKLGKQKNRVRFAFWGTEELGLIGSTEYVENLTQAQRDKIALYLNFDMIGSNNYARQIYDGRGELDGSVPPPSGSAAIQKLFEEYYDGRGLPHEPTEFSGRSDYSGFMNAGIPSGGLFSGADAIKTEEQVAKYGGTAGKPLDPYYHSAEDTLENINWTIADDMTDAMANSVETYADSTLPVNGVLRTKEARTVEFDRRADHWLR</sequence>
<evidence type="ECO:0000259" key="9">
    <source>
        <dbReference type="Pfam" id="PF02225"/>
    </source>
</evidence>
<dbReference type="InterPro" id="IPR003137">
    <property type="entry name" value="PA_domain"/>
</dbReference>
<keyword evidence="4" id="KW-0479">Metal-binding</keyword>
<name>A0A2P8CMS2_9ACTN</name>
<evidence type="ECO:0000256" key="8">
    <source>
        <dbReference type="SAM" id="SignalP"/>
    </source>
</evidence>
<dbReference type="SUPFAM" id="SSF52025">
    <property type="entry name" value="PA domain"/>
    <property type="match status" value="1"/>
</dbReference>
<dbReference type="InterPro" id="IPR046450">
    <property type="entry name" value="PA_dom_sf"/>
</dbReference>
<reference evidence="11 12" key="1">
    <citation type="submission" date="2018-03" db="EMBL/GenBank/DDBJ databases">
        <title>Genomic Encyclopedia of Archaeal and Bacterial Type Strains, Phase II (KMG-II): from individual species to whole genera.</title>
        <authorList>
            <person name="Goeker M."/>
        </authorList>
    </citation>
    <scope>NUCLEOTIDE SEQUENCE [LARGE SCALE GENOMIC DNA]</scope>
    <source>
        <strain evidence="11 12">DSM 45312</strain>
    </source>
</reference>
<evidence type="ECO:0000259" key="10">
    <source>
        <dbReference type="Pfam" id="PF04389"/>
    </source>
</evidence>
<feature type="domain" description="Peptidase M28" evidence="10">
    <location>
        <begin position="258"/>
        <end position="473"/>
    </location>
</feature>
<dbReference type="GO" id="GO:0008235">
    <property type="term" value="F:metalloexopeptidase activity"/>
    <property type="evidence" value="ECO:0007669"/>
    <property type="project" value="InterPro"/>
</dbReference>
<comment type="similarity">
    <text evidence="1">Belongs to the peptidase M28 family. M28A subfamily.</text>
</comment>
<dbReference type="InterPro" id="IPR041756">
    <property type="entry name" value="M28_SGAP-like"/>
</dbReference>
<accession>A0A2P8CMS2</accession>
<evidence type="ECO:0000313" key="11">
    <source>
        <dbReference type="EMBL" id="PSK86247.1"/>
    </source>
</evidence>
<dbReference type="Pfam" id="PF02225">
    <property type="entry name" value="PA"/>
    <property type="match status" value="1"/>
</dbReference>
<keyword evidence="7" id="KW-0862">Zinc</keyword>
<feature type="chain" id="PRO_5015169126" evidence="8">
    <location>
        <begin position="39"/>
        <end position="508"/>
    </location>
</feature>
<feature type="signal peptide" evidence="8">
    <location>
        <begin position="1"/>
        <end position="38"/>
    </location>
</feature>
<dbReference type="Gene3D" id="3.40.630.10">
    <property type="entry name" value="Zn peptidases"/>
    <property type="match status" value="1"/>
</dbReference>
<dbReference type="SUPFAM" id="SSF53187">
    <property type="entry name" value="Zn-dependent exopeptidases"/>
    <property type="match status" value="1"/>
</dbReference>
<dbReference type="Pfam" id="PF04389">
    <property type="entry name" value="Peptidase_M28"/>
    <property type="match status" value="1"/>
</dbReference>
<keyword evidence="5 8" id="KW-0732">Signal</keyword>
<dbReference type="Proteomes" id="UP000240542">
    <property type="component" value="Unassembled WGS sequence"/>
</dbReference>
<gene>
    <name evidence="11" type="ORF">CLV63_13516</name>
</gene>
<evidence type="ECO:0000256" key="7">
    <source>
        <dbReference type="ARBA" id="ARBA00022833"/>
    </source>
</evidence>
<dbReference type="GO" id="GO:0004177">
    <property type="term" value="F:aminopeptidase activity"/>
    <property type="evidence" value="ECO:0007669"/>
    <property type="project" value="UniProtKB-KW"/>
</dbReference>
<dbReference type="PANTHER" id="PTHR12147:SF26">
    <property type="entry name" value="PEPTIDASE M28 DOMAIN-CONTAINING PROTEIN"/>
    <property type="match status" value="1"/>
</dbReference>
<evidence type="ECO:0000256" key="6">
    <source>
        <dbReference type="ARBA" id="ARBA00022801"/>
    </source>
</evidence>
<evidence type="ECO:0000256" key="1">
    <source>
        <dbReference type="ARBA" id="ARBA00005957"/>
    </source>
</evidence>
<comment type="caution">
    <text evidence="11">The sequence shown here is derived from an EMBL/GenBank/DDBJ whole genome shotgun (WGS) entry which is preliminary data.</text>
</comment>
<organism evidence="11 12">
    <name type="scientific">Murinocardiopsis flavida</name>
    <dbReference type="NCBI Taxonomy" id="645275"/>
    <lineage>
        <taxon>Bacteria</taxon>
        <taxon>Bacillati</taxon>
        <taxon>Actinomycetota</taxon>
        <taxon>Actinomycetes</taxon>
        <taxon>Streptosporangiales</taxon>
        <taxon>Nocardiopsidaceae</taxon>
        <taxon>Murinocardiopsis</taxon>
    </lineage>
</organism>
<evidence type="ECO:0000256" key="5">
    <source>
        <dbReference type="ARBA" id="ARBA00022729"/>
    </source>
</evidence>
<keyword evidence="2 11" id="KW-0031">Aminopeptidase</keyword>
<evidence type="ECO:0000256" key="2">
    <source>
        <dbReference type="ARBA" id="ARBA00022438"/>
    </source>
</evidence>
<dbReference type="OrthoDB" id="345880at2"/>
<dbReference type="InterPro" id="IPR045175">
    <property type="entry name" value="M28_fam"/>
</dbReference>
<dbReference type="EMBL" id="PYGA01000035">
    <property type="protein sequence ID" value="PSK86247.1"/>
    <property type="molecule type" value="Genomic_DNA"/>
</dbReference>
<feature type="domain" description="PA" evidence="9">
    <location>
        <begin position="140"/>
        <end position="234"/>
    </location>
</feature>
<dbReference type="GO" id="GO:0046872">
    <property type="term" value="F:metal ion binding"/>
    <property type="evidence" value="ECO:0007669"/>
    <property type="project" value="UniProtKB-KW"/>
</dbReference>